<sequence length="197" mass="22511">MPSTQDKTKTADPDCLVRLHEEWNTWYPGNVVGSEVVKYPHSSIPETPIYLVEFKMGEFASPERGWFNPLLGTIWWPRRREPTLTYHESMAVHREQTKVLVPIKSSVVVAGQLGVFDVYYQAQLQPDGMGEEILEKGIEVLEGLYQGMLSDPVFLDRVVPNTQVTVDKLLKLGGIFWDNRQDMGKARYAMALTQQLR</sequence>
<gene>
    <name evidence="1" type="ORF">EUX98_g7551</name>
</gene>
<dbReference type="Proteomes" id="UP000308730">
    <property type="component" value="Unassembled WGS sequence"/>
</dbReference>
<proteinExistence type="predicted"/>
<name>A0A4S4ML89_9APHY</name>
<reference evidence="1 2" key="1">
    <citation type="submission" date="2019-02" db="EMBL/GenBank/DDBJ databases">
        <title>Genome sequencing of the rare red list fungi Antrodiella citrinella (Flaviporus citrinellus).</title>
        <authorList>
            <person name="Buettner E."/>
            <person name="Kellner H."/>
        </authorList>
    </citation>
    <scope>NUCLEOTIDE SEQUENCE [LARGE SCALE GENOMIC DNA]</scope>
    <source>
        <strain evidence="1 2">DSM 108506</strain>
    </source>
</reference>
<organism evidence="1 2">
    <name type="scientific">Antrodiella citrinella</name>
    <dbReference type="NCBI Taxonomy" id="2447956"/>
    <lineage>
        <taxon>Eukaryota</taxon>
        <taxon>Fungi</taxon>
        <taxon>Dikarya</taxon>
        <taxon>Basidiomycota</taxon>
        <taxon>Agaricomycotina</taxon>
        <taxon>Agaricomycetes</taxon>
        <taxon>Polyporales</taxon>
        <taxon>Steccherinaceae</taxon>
        <taxon>Antrodiella</taxon>
    </lineage>
</organism>
<protein>
    <submittedName>
        <fullName evidence="1">Uncharacterized protein</fullName>
    </submittedName>
</protein>
<keyword evidence="2" id="KW-1185">Reference proteome</keyword>
<dbReference type="AlphaFoldDB" id="A0A4S4ML89"/>
<comment type="caution">
    <text evidence="1">The sequence shown here is derived from an EMBL/GenBank/DDBJ whole genome shotgun (WGS) entry which is preliminary data.</text>
</comment>
<evidence type="ECO:0000313" key="1">
    <source>
        <dbReference type="EMBL" id="THH26636.1"/>
    </source>
</evidence>
<dbReference type="EMBL" id="SGPM01000325">
    <property type="protein sequence ID" value="THH26636.1"/>
    <property type="molecule type" value="Genomic_DNA"/>
</dbReference>
<evidence type="ECO:0000313" key="2">
    <source>
        <dbReference type="Proteomes" id="UP000308730"/>
    </source>
</evidence>
<accession>A0A4S4ML89</accession>